<evidence type="ECO:0000313" key="1">
    <source>
        <dbReference type="EMBL" id="GIX73913.1"/>
    </source>
</evidence>
<gene>
    <name evidence="1" type="ORF">CDAR_292551</name>
</gene>
<accession>A0AAV4MNH6</accession>
<evidence type="ECO:0000313" key="2">
    <source>
        <dbReference type="Proteomes" id="UP001054837"/>
    </source>
</evidence>
<keyword evidence="2" id="KW-1185">Reference proteome</keyword>
<organism evidence="1 2">
    <name type="scientific">Caerostris darwini</name>
    <dbReference type="NCBI Taxonomy" id="1538125"/>
    <lineage>
        <taxon>Eukaryota</taxon>
        <taxon>Metazoa</taxon>
        <taxon>Ecdysozoa</taxon>
        <taxon>Arthropoda</taxon>
        <taxon>Chelicerata</taxon>
        <taxon>Arachnida</taxon>
        <taxon>Araneae</taxon>
        <taxon>Araneomorphae</taxon>
        <taxon>Entelegynae</taxon>
        <taxon>Araneoidea</taxon>
        <taxon>Araneidae</taxon>
        <taxon>Caerostris</taxon>
    </lineage>
</organism>
<dbReference type="AlphaFoldDB" id="A0AAV4MNH6"/>
<dbReference type="Proteomes" id="UP001054837">
    <property type="component" value="Unassembled WGS sequence"/>
</dbReference>
<comment type="caution">
    <text evidence="1">The sequence shown here is derived from an EMBL/GenBank/DDBJ whole genome shotgun (WGS) entry which is preliminary data.</text>
</comment>
<dbReference type="EMBL" id="BPLQ01000668">
    <property type="protein sequence ID" value="GIX73913.1"/>
    <property type="molecule type" value="Genomic_DNA"/>
</dbReference>
<reference evidence="1 2" key="1">
    <citation type="submission" date="2021-06" db="EMBL/GenBank/DDBJ databases">
        <title>Caerostris darwini draft genome.</title>
        <authorList>
            <person name="Kono N."/>
            <person name="Arakawa K."/>
        </authorList>
    </citation>
    <scope>NUCLEOTIDE SEQUENCE [LARGE SCALE GENOMIC DNA]</scope>
</reference>
<name>A0AAV4MNH6_9ARAC</name>
<sequence length="189" mass="20803">MKMKEQPASRHPRWPVVGGMMQVAPGRIPFAQPTAFRWLAHHFRQLVAGDRVAVDGGLTNNACQNIRFEISRTVAINDAARLLCVTGSLAQSAATRAGHHIVISPECCRARRLSPVSSSSTSSLSSIFTQNCFAPTMCCRSAKQFRRYRLPSSVIICHSCSCTAFSKMTVKFCLVSLGFRKEPNWSGLN</sequence>
<proteinExistence type="predicted"/>
<protein>
    <submittedName>
        <fullName evidence="1">Uncharacterized protein</fullName>
    </submittedName>
</protein>